<dbReference type="SUPFAM" id="SSF51726">
    <property type="entry name" value="UROD/MetE-like"/>
    <property type="match status" value="1"/>
</dbReference>
<name>A0A976X4Q0_9LACO</name>
<dbReference type="GO" id="GO:0006779">
    <property type="term" value="P:porphyrin-containing compound biosynthetic process"/>
    <property type="evidence" value="ECO:0007669"/>
    <property type="project" value="InterPro"/>
</dbReference>
<dbReference type="RefSeq" id="WP_260115833.1">
    <property type="nucleotide sequence ID" value="NZ_CP093360.1"/>
</dbReference>
<keyword evidence="3" id="KW-1185">Reference proteome</keyword>
<dbReference type="Pfam" id="PF01208">
    <property type="entry name" value="URO-D"/>
    <property type="match status" value="1"/>
</dbReference>
<dbReference type="PANTHER" id="PTHR47099">
    <property type="entry name" value="METHYLCOBAMIDE:COM METHYLTRANSFERASE MTBA"/>
    <property type="match status" value="1"/>
</dbReference>
<dbReference type="Proteomes" id="UP000831181">
    <property type="component" value="Plasmid p1unnamed"/>
</dbReference>
<evidence type="ECO:0000313" key="3">
    <source>
        <dbReference type="Proteomes" id="UP000831181"/>
    </source>
</evidence>
<dbReference type="InterPro" id="IPR000257">
    <property type="entry name" value="Uroporphyrinogen_deCOase"/>
</dbReference>
<organism evidence="2 3">
    <name type="scientific">Nicoliella spurrieriana</name>
    <dbReference type="NCBI Taxonomy" id="2925830"/>
    <lineage>
        <taxon>Bacteria</taxon>
        <taxon>Bacillati</taxon>
        <taxon>Bacillota</taxon>
        <taxon>Bacilli</taxon>
        <taxon>Lactobacillales</taxon>
        <taxon>Lactobacillaceae</taxon>
        <taxon>Nicoliella</taxon>
    </lineage>
</organism>
<dbReference type="KEGG" id="lbe:MOO44_01515"/>
<keyword evidence="2" id="KW-0614">Plasmid</keyword>
<geneLocation type="plasmid" evidence="2 3">
    <name>p1unnamed</name>
</geneLocation>
<sequence>MSLNKQAVLDAFQNKQEGAVPFSVWHHFNPDEHVEASRDPKIFQNDVAKEPQFVNAVDPDFIKLMDDGYFTYDFNNVRDPKDLAELSKITEIASNDKWLTEQARLFHEQLDRLTEAERDRVILSNVFSAVSVFKWSLVKELPSTELALGDKRFADLYTQNPQVVINALKVINQDIKKQIEVGLNAGVNGVFFSTQEIQDDRVGNEFFENVQKPLDQELINLINRDFKIGILHICGFDGATNHLPGFVDYQLPVVNWATKVDGYTLGEGKQLFKDKVVFGGLGNTISDVLFSGNRDQITTAIDALLDESGTKGVIIGSDCTVPRDTPVEHIKWAAEAAHTYQQRH</sequence>
<protein>
    <submittedName>
        <fullName evidence="2">Uroporphyrinogen decarboxylase</fullName>
    </submittedName>
</protein>
<reference evidence="2" key="1">
    <citation type="journal article" date="2022" name="Int. J. Syst. Evol. Microbiol.">
        <title>Apilactobacillus apisilvae sp. nov., Nicolia spurrieriana gen. nov. sp. nov., Bombilactobacillus folatiphilus sp. nov. and Bombilactobacillus thymidiniphilus sp. nov., four new lactic acid bacterial isolates from stingless bees Tetragonula carbonaria and Austroplebeia australis.</title>
        <authorList>
            <person name="Oliphant S.A."/>
            <person name="Watson-Haigh N.S."/>
            <person name="Sumby K.M."/>
            <person name="Gardner J."/>
            <person name="Groom S."/>
            <person name="Jiranek V."/>
        </authorList>
    </citation>
    <scope>NUCLEOTIDE SEQUENCE</scope>
    <source>
        <strain evidence="2">SGEP1_A5</strain>
    </source>
</reference>
<dbReference type="PANTHER" id="PTHR47099:SF1">
    <property type="entry name" value="METHYLCOBAMIDE:COM METHYLTRANSFERASE MTBA"/>
    <property type="match status" value="1"/>
</dbReference>
<accession>A0A976X4Q0</accession>
<dbReference type="AlphaFoldDB" id="A0A976X4Q0"/>
<dbReference type="InterPro" id="IPR038071">
    <property type="entry name" value="UROD/MetE-like_sf"/>
</dbReference>
<evidence type="ECO:0000313" key="2">
    <source>
        <dbReference type="EMBL" id="UQS86025.1"/>
    </source>
</evidence>
<gene>
    <name evidence="2" type="ORF">MOO44_01515</name>
</gene>
<dbReference type="InterPro" id="IPR052024">
    <property type="entry name" value="Methanogen_methyltrans"/>
</dbReference>
<dbReference type="GO" id="GO:0004853">
    <property type="term" value="F:uroporphyrinogen decarboxylase activity"/>
    <property type="evidence" value="ECO:0007669"/>
    <property type="project" value="InterPro"/>
</dbReference>
<feature type="domain" description="Uroporphyrinogen decarboxylase (URO-D)" evidence="1">
    <location>
        <begin position="151"/>
        <end position="340"/>
    </location>
</feature>
<evidence type="ECO:0000259" key="1">
    <source>
        <dbReference type="Pfam" id="PF01208"/>
    </source>
</evidence>
<proteinExistence type="predicted"/>
<dbReference type="EMBL" id="CP093360">
    <property type="protein sequence ID" value="UQS86025.1"/>
    <property type="molecule type" value="Genomic_DNA"/>
</dbReference>
<dbReference type="Gene3D" id="3.20.20.210">
    <property type="match status" value="1"/>
</dbReference>